<name>A0A396AMT7_9FIRM</name>
<evidence type="ECO:0000256" key="1">
    <source>
        <dbReference type="SAM" id="Coils"/>
    </source>
</evidence>
<accession>A0A396AMT7</accession>
<protein>
    <submittedName>
        <fullName evidence="2">Uncharacterized protein</fullName>
    </submittedName>
</protein>
<comment type="caution">
    <text evidence="2">The sequence shown here is derived from an EMBL/GenBank/DDBJ whole genome shotgun (WGS) entry which is preliminary data.</text>
</comment>
<feature type="coiled-coil region" evidence="1">
    <location>
        <begin position="302"/>
        <end position="329"/>
    </location>
</feature>
<gene>
    <name evidence="2" type="ORF">DW813_01420</name>
</gene>
<dbReference type="Proteomes" id="UP000266391">
    <property type="component" value="Unassembled WGS sequence"/>
</dbReference>
<dbReference type="RefSeq" id="WP_118091840.1">
    <property type="nucleotide sequence ID" value="NZ_QSIQ01000001.1"/>
</dbReference>
<dbReference type="AlphaFoldDB" id="A0A396AMT7"/>
<keyword evidence="1" id="KW-0175">Coiled coil</keyword>
<proteinExistence type="predicted"/>
<evidence type="ECO:0000313" key="3">
    <source>
        <dbReference type="Proteomes" id="UP000266391"/>
    </source>
</evidence>
<organism evidence="2 3">
    <name type="scientific">Roseburia inulinivorans</name>
    <dbReference type="NCBI Taxonomy" id="360807"/>
    <lineage>
        <taxon>Bacteria</taxon>
        <taxon>Bacillati</taxon>
        <taxon>Bacillota</taxon>
        <taxon>Clostridia</taxon>
        <taxon>Lachnospirales</taxon>
        <taxon>Lachnospiraceae</taxon>
        <taxon>Roseburia</taxon>
    </lineage>
</organism>
<reference evidence="2 3" key="1">
    <citation type="submission" date="2018-08" db="EMBL/GenBank/DDBJ databases">
        <title>A genome reference for cultivated species of the human gut microbiota.</title>
        <authorList>
            <person name="Zou Y."/>
            <person name="Xue W."/>
            <person name="Luo G."/>
        </authorList>
    </citation>
    <scope>NUCLEOTIDE SEQUENCE [LARGE SCALE GENOMIC DNA]</scope>
    <source>
        <strain evidence="2 3">AM32-8LB</strain>
    </source>
</reference>
<sequence>MPKQKKRRLADYSTSEMVKLCGMKASSTFENKRDKVFERYEIDPTLFKMDSSIEGGENFYPVVCAELLAILIKNWDKNPSSRKNANRDNVTVTQICDFYRALLKDVDDLPKELRGLIYKSCQSHFTTKCLVIWAERVVNGLALFTETHMDQPEENIGKLCQALAINLDKMTYMEYMNNKLIEAVPWIAQFGVFPNPFNMSSMQKPAIGTQNVGLDVGLAELIKAIALEMNSDKEEIQYESIKDEESDVGAVRDVYYKMVQSWYVSSEFEEYTTNTYSKGASAWKNWVEKIESGEMEGKDAIVAFYEKQLAEAKLEVMALEQRLEAIKNDESAIFPVTAEEIEDINDAYVEYFGDKYGKQTDNHRYADVYIGQMLWAFLTQENF</sequence>
<evidence type="ECO:0000313" key="2">
    <source>
        <dbReference type="EMBL" id="RHD06558.1"/>
    </source>
</evidence>
<dbReference type="EMBL" id="QSIQ01000001">
    <property type="protein sequence ID" value="RHD06558.1"/>
    <property type="molecule type" value="Genomic_DNA"/>
</dbReference>